<protein>
    <recommendedName>
        <fullName evidence="4">LPXTG cell wall anchor domain-containing protein</fullName>
    </recommendedName>
</protein>
<evidence type="ECO:0008006" key="4">
    <source>
        <dbReference type="Google" id="ProtNLM"/>
    </source>
</evidence>
<dbReference type="EMBL" id="SHKV01000001">
    <property type="protein sequence ID" value="RZU32622.1"/>
    <property type="molecule type" value="Genomic_DNA"/>
</dbReference>
<keyword evidence="3" id="KW-1185">Reference proteome</keyword>
<evidence type="ECO:0000256" key="1">
    <source>
        <dbReference type="SAM" id="Phobius"/>
    </source>
</evidence>
<name>A0A4Q7Y6M3_9ACTN</name>
<keyword evidence="1" id="KW-0812">Transmembrane</keyword>
<sequence length="36" mass="3829">MIPSTGSGTLDGVLQIGIALAALTSILLLWRNYRGR</sequence>
<evidence type="ECO:0000313" key="2">
    <source>
        <dbReference type="EMBL" id="RZU32622.1"/>
    </source>
</evidence>
<organism evidence="2 3">
    <name type="scientific">Blastococcus saxobsidens</name>
    <dbReference type="NCBI Taxonomy" id="138336"/>
    <lineage>
        <taxon>Bacteria</taxon>
        <taxon>Bacillati</taxon>
        <taxon>Actinomycetota</taxon>
        <taxon>Actinomycetes</taxon>
        <taxon>Geodermatophilales</taxon>
        <taxon>Geodermatophilaceae</taxon>
        <taxon>Blastococcus</taxon>
    </lineage>
</organism>
<reference evidence="2 3" key="1">
    <citation type="submission" date="2019-02" db="EMBL/GenBank/DDBJ databases">
        <title>Sequencing the genomes of 1000 actinobacteria strains.</title>
        <authorList>
            <person name="Klenk H.-P."/>
        </authorList>
    </citation>
    <scope>NUCLEOTIDE SEQUENCE [LARGE SCALE GENOMIC DNA]</scope>
    <source>
        <strain evidence="2 3">DSM 44509</strain>
    </source>
</reference>
<keyword evidence="1" id="KW-0472">Membrane</keyword>
<comment type="caution">
    <text evidence="2">The sequence shown here is derived from an EMBL/GenBank/DDBJ whole genome shotgun (WGS) entry which is preliminary data.</text>
</comment>
<dbReference type="AlphaFoldDB" id="A0A4Q7Y6M3"/>
<evidence type="ECO:0000313" key="3">
    <source>
        <dbReference type="Proteomes" id="UP000292507"/>
    </source>
</evidence>
<dbReference type="Proteomes" id="UP000292507">
    <property type="component" value="Unassembled WGS sequence"/>
</dbReference>
<gene>
    <name evidence="2" type="ORF">BKA19_2317</name>
</gene>
<feature type="transmembrane region" description="Helical" evidence="1">
    <location>
        <begin position="12"/>
        <end position="30"/>
    </location>
</feature>
<keyword evidence="1" id="KW-1133">Transmembrane helix</keyword>
<accession>A0A4Q7Y6M3</accession>
<proteinExistence type="predicted"/>